<dbReference type="PANTHER" id="PTHR13128">
    <property type="entry name" value="VACUOLAR PROTEIN-SORTING-ASSOCIATED PROTEIN 36"/>
    <property type="match status" value="1"/>
</dbReference>
<dbReference type="InterPro" id="IPR037855">
    <property type="entry name" value="Vps36"/>
</dbReference>
<keyword evidence="11" id="KW-1185">Reference proteome</keyword>
<dbReference type="SUPFAM" id="SSF46785">
    <property type="entry name" value="Winged helix' DNA-binding domain"/>
    <property type="match status" value="2"/>
</dbReference>
<keyword evidence="7" id="KW-0967">Endosome</keyword>
<dbReference type="OrthoDB" id="271448at2759"/>
<comment type="subunit">
    <text evidence="7">Component of the endosomal sorting complex required for transport II (ESCRT-II).</text>
</comment>
<dbReference type="InterPro" id="IPR040608">
    <property type="entry name" value="Snf8/Vps36"/>
</dbReference>
<dbReference type="InterPro" id="IPR036390">
    <property type="entry name" value="WH_DNA-bd_sf"/>
</dbReference>
<dbReference type="Gene3D" id="2.30.29.30">
    <property type="entry name" value="Pleckstrin-homology domain (PH domain)/Phosphotyrosine-binding domain (PTB)"/>
    <property type="match status" value="1"/>
</dbReference>
<reference evidence="9" key="1">
    <citation type="submission" date="2021-02" db="EMBL/GenBank/DDBJ databases">
        <authorList>
            <person name="Nowell W R."/>
        </authorList>
    </citation>
    <scope>NUCLEOTIDE SEQUENCE</scope>
</reference>
<sequence length="372" mass="41687">MADRFAWTDGQLHMGEIIIATQTGVSIQDGPEKTAYQKGTITLTSHRFLWKDNTSQIELPLSYIVYAEKKDASLTSKAKIVSIVSSVQAPKRSGPFISSRYNEIQFEFKDGGCNEFLRLVQDELVKKRWLLEPIRPSASTSGREYRGISSIEQNMHHQLNVQHQSISGAFQDLNKLMEQAKDMVYVSKAISAKIQEKRSDLSSDETIRFRSYLLSLGIDNPITKESAGSKYHIELAKELATVLQKALKDTNGIMTLSDAYCRINRARGFELISPEDLLNAAVHMEELDLPVRLRTLSSGVKSFELANRNEKKDMQEIIALVNASKSMSAGELANQLGIPISVARERFVAAENSGSLCRDDSIEGLRFYPNEF</sequence>
<dbReference type="GO" id="GO:0043130">
    <property type="term" value="F:ubiquitin binding"/>
    <property type="evidence" value="ECO:0007669"/>
    <property type="project" value="UniProtKB-UniRule"/>
</dbReference>
<comment type="similarity">
    <text evidence="1 7">Belongs to the VPS36 family.</text>
</comment>
<name>A0A814EXV0_9BILA</name>
<protein>
    <recommendedName>
        <fullName evidence="2 7">Vacuolar protein-sorting-associated protein 36</fullName>
    </recommendedName>
    <alternativeName>
        <fullName evidence="6 7">ESCRT-II complex subunit VPS36</fullName>
    </alternativeName>
</protein>
<dbReference type="InterPro" id="IPR036388">
    <property type="entry name" value="WH-like_DNA-bd_sf"/>
</dbReference>
<dbReference type="Proteomes" id="UP000663829">
    <property type="component" value="Unassembled WGS sequence"/>
</dbReference>
<comment type="function">
    <text evidence="7">Component of the ESCRT-II complex (endosomal sorting complex required for transport II), which is required for multivesicular body (MVB) formation and sorting of endosomal cargo proteins into MVBs.</text>
</comment>
<dbReference type="GO" id="GO:0000814">
    <property type="term" value="C:ESCRT II complex"/>
    <property type="evidence" value="ECO:0007669"/>
    <property type="project" value="UniProtKB-UniRule"/>
</dbReference>
<dbReference type="Gene3D" id="1.10.10.10">
    <property type="entry name" value="Winged helix-like DNA-binding domain superfamily/Winged helix DNA-binding domain"/>
    <property type="match status" value="2"/>
</dbReference>
<dbReference type="Pfam" id="PF11605">
    <property type="entry name" value="Vps36_ESCRT-II"/>
    <property type="match status" value="1"/>
</dbReference>
<evidence type="ECO:0000313" key="9">
    <source>
        <dbReference type="EMBL" id="CAF0975429.1"/>
    </source>
</evidence>
<dbReference type="FunFam" id="1.10.10.10:FF:000416">
    <property type="entry name" value="Vacuolar protein-sorting-associated protein 36"/>
    <property type="match status" value="1"/>
</dbReference>
<dbReference type="GO" id="GO:0043328">
    <property type="term" value="P:protein transport to vacuole involved in ubiquitin-dependent protein catabolic process via the multivesicular body sorting pathway"/>
    <property type="evidence" value="ECO:0007669"/>
    <property type="project" value="UniProtKB-UniRule"/>
</dbReference>
<organism evidence="9 11">
    <name type="scientific">Didymodactylos carnosus</name>
    <dbReference type="NCBI Taxonomy" id="1234261"/>
    <lineage>
        <taxon>Eukaryota</taxon>
        <taxon>Metazoa</taxon>
        <taxon>Spiralia</taxon>
        <taxon>Gnathifera</taxon>
        <taxon>Rotifera</taxon>
        <taxon>Eurotatoria</taxon>
        <taxon>Bdelloidea</taxon>
        <taxon>Philodinida</taxon>
        <taxon>Philodinidae</taxon>
        <taxon>Didymodactylos</taxon>
    </lineage>
</organism>
<dbReference type="InterPro" id="IPR011993">
    <property type="entry name" value="PH-like_dom_sf"/>
</dbReference>
<keyword evidence="5 7" id="KW-0653">Protein transport</keyword>
<dbReference type="Proteomes" id="UP000681722">
    <property type="component" value="Unassembled WGS sequence"/>
</dbReference>
<proteinExistence type="inferred from homology"/>
<dbReference type="Gene3D" id="6.10.140.260">
    <property type="match status" value="1"/>
</dbReference>
<dbReference type="EMBL" id="CAJOBC010002731">
    <property type="protein sequence ID" value="CAF3748299.1"/>
    <property type="molecule type" value="Genomic_DNA"/>
</dbReference>
<evidence type="ECO:0000313" key="11">
    <source>
        <dbReference type="Proteomes" id="UP000663829"/>
    </source>
</evidence>
<dbReference type="Pfam" id="PF04157">
    <property type="entry name" value="EAP30"/>
    <property type="match status" value="1"/>
</dbReference>
<evidence type="ECO:0000256" key="2">
    <source>
        <dbReference type="ARBA" id="ARBA00017953"/>
    </source>
</evidence>
<dbReference type="AlphaFoldDB" id="A0A814EXV0"/>
<dbReference type="GO" id="GO:0032266">
    <property type="term" value="F:phosphatidylinositol-3-phosphate binding"/>
    <property type="evidence" value="ECO:0007669"/>
    <property type="project" value="UniProtKB-UniRule"/>
</dbReference>
<evidence type="ECO:0000256" key="4">
    <source>
        <dbReference type="ARBA" id="ARBA00022490"/>
    </source>
</evidence>
<evidence type="ECO:0000256" key="7">
    <source>
        <dbReference type="RuleBase" id="RU367095"/>
    </source>
</evidence>
<dbReference type="GO" id="GO:0031902">
    <property type="term" value="C:late endosome membrane"/>
    <property type="evidence" value="ECO:0007669"/>
    <property type="project" value="UniProtKB-UniRule"/>
</dbReference>
<dbReference type="EMBL" id="CAJNOQ010002731">
    <property type="protein sequence ID" value="CAF0975429.1"/>
    <property type="molecule type" value="Genomic_DNA"/>
</dbReference>
<keyword evidence="4 7" id="KW-0963">Cytoplasm</keyword>
<evidence type="ECO:0000259" key="8">
    <source>
        <dbReference type="PROSITE" id="PS51495"/>
    </source>
</evidence>
<dbReference type="PROSITE" id="PS51495">
    <property type="entry name" value="GLUE"/>
    <property type="match status" value="1"/>
</dbReference>
<comment type="subcellular location">
    <subcellularLocation>
        <location evidence="7">Cytoplasm</location>
    </subcellularLocation>
    <subcellularLocation>
        <location evidence="7">Endosome</location>
    </subcellularLocation>
</comment>
<dbReference type="PANTHER" id="PTHR13128:SF12">
    <property type="entry name" value="VACUOLAR PROTEIN-SORTING-ASSOCIATED PROTEIN 36"/>
    <property type="match status" value="1"/>
</dbReference>
<comment type="caution">
    <text evidence="9">The sequence shown here is derived from an EMBL/GenBank/DDBJ whole genome shotgun (WGS) entry which is preliminary data.</text>
</comment>
<evidence type="ECO:0000256" key="5">
    <source>
        <dbReference type="ARBA" id="ARBA00022927"/>
    </source>
</evidence>
<evidence type="ECO:0000256" key="1">
    <source>
        <dbReference type="ARBA" id="ARBA00009697"/>
    </source>
</evidence>
<dbReference type="SUPFAM" id="SSF50729">
    <property type="entry name" value="PH domain-like"/>
    <property type="match status" value="1"/>
</dbReference>
<dbReference type="InterPro" id="IPR021648">
    <property type="entry name" value="GLUE_dom"/>
</dbReference>
<evidence type="ECO:0000313" key="10">
    <source>
        <dbReference type="EMBL" id="CAF3748299.1"/>
    </source>
</evidence>
<gene>
    <name evidence="9" type="ORF">GPM918_LOCUS12464</name>
    <name evidence="10" type="ORF">SRO942_LOCUS12464</name>
</gene>
<evidence type="ECO:0000256" key="3">
    <source>
        <dbReference type="ARBA" id="ARBA00022448"/>
    </source>
</evidence>
<evidence type="ECO:0000256" key="6">
    <source>
        <dbReference type="ARBA" id="ARBA00030114"/>
    </source>
</evidence>
<feature type="domain" description="GLUE N-terminal" evidence="8">
    <location>
        <begin position="2"/>
        <end position="136"/>
    </location>
</feature>
<accession>A0A814EXV0</accession>
<keyword evidence="3 7" id="KW-0813">Transport</keyword>